<evidence type="ECO:0000256" key="2">
    <source>
        <dbReference type="ARBA" id="ARBA00008085"/>
    </source>
</evidence>
<comment type="caution">
    <text evidence="9">The sequence shown here is derived from an EMBL/GenBank/DDBJ whole genome shotgun (WGS) entry which is preliminary data.</text>
</comment>
<keyword evidence="5" id="KW-0378">Hydrolase</keyword>
<protein>
    <recommendedName>
        <fullName evidence="4">GTP cyclohydrolase 1</fullName>
        <ecNumber evidence="3">3.5.4.16</ecNumber>
    </recommendedName>
    <alternativeName>
        <fullName evidence="6">GTP cyclohydrolase I</fullName>
    </alternativeName>
</protein>
<dbReference type="InterPro" id="IPR043133">
    <property type="entry name" value="GTP-CH-I_C/QueF"/>
</dbReference>
<evidence type="ECO:0000256" key="7">
    <source>
        <dbReference type="SAM" id="MobiDB-lite"/>
    </source>
</evidence>
<accession>A0A8J5C6T7</accession>
<dbReference type="PANTHER" id="PTHR11109">
    <property type="entry name" value="GTP CYCLOHYDROLASE I"/>
    <property type="match status" value="1"/>
</dbReference>
<comment type="similarity">
    <text evidence="2">Belongs to the GTP cyclohydrolase I family.</text>
</comment>
<evidence type="ECO:0000313" key="10">
    <source>
        <dbReference type="Proteomes" id="UP000734854"/>
    </source>
</evidence>
<comment type="pathway">
    <text evidence="1">Cofactor biosynthesis; 7,8-dihydroneopterin triphosphate biosynthesis; 7,8-dihydroneopterin triphosphate from GTP: step 1/1.</text>
</comment>
<dbReference type="GO" id="GO:0008270">
    <property type="term" value="F:zinc ion binding"/>
    <property type="evidence" value="ECO:0007669"/>
    <property type="project" value="TreeGrafter"/>
</dbReference>
<evidence type="ECO:0000313" key="9">
    <source>
        <dbReference type="EMBL" id="KAG6474340.1"/>
    </source>
</evidence>
<dbReference type="SUPFAM" id="SSF55620">
    <property type="entry name" value="Tetrahydrobiopterin biosynthesis enzymes-like"/>
    <property type="match status" value="1"/>
</dbReference>
<feature type="compositionally biased region" description="Basic and acidic residues" evidence="7">
    <location>
        <begin position="712"/>
        <end position="734"/>
    </location>
</feature>
<evidence type="ECO:0000256" key="3">
    <source>
        <dbReference type="ARBA" id="ARBA00012715"/>
    </source>
</evidence>
<dbReference type="FunFam" id="3.30.1130.10:FF:000007">
    <property type="entry name" value="GTP cyclohydrolase 1"/>
    <property type="match status" value="1"/>
</dbReference>
<dbReference type="UniPathway" id="UPA00848">
    <property type="reaction ID" value="UER00151"/>
</dbReference>
<dbReference type="PANTHER" id="PTHR11109:SF7">
    <property type="entry name" value="GTP CYCLOHYDROLASE 1"/>
    <property type="match status" value="1"/>
</dbReference>
<name>A0A8J5C6T7_ZINOF</name>
<gene>
    <name evidence="9" type="ORF">ZIOFF_068266</name>
</gene>
<evidence type="ECO:0000256" key="4">
    <source>
        <dbReference type="ARBA" id="ARBA00017272"/>
    </source>
</evidence>
<dbReference type="Gene3D" id="3.30.1130.10">
    <property type="match status" value="1"/>
</dbReference>
<evidence type="ECO:0000256" key="6">
    <source>
        <dbReference type="ARBA" id="ARBA00030854"/>
    </source>
</evidence>
<dbReference type="Gene3D" id="1.10.286.10">
    <property type="match status" value="1"/>
</dbReference>
<feature type="region of interest" description="Disordered" evidence="7">
    <location>
        <begin position="712"/>
        <end position="756"/>
    </location>
</feature>
<dbReference type="GO" id="GO:0003934">
    <property type="term" value="F:GTP cyclohydrolase I activity"/>
    <property type="evidence" value="ECO:0007669"/>
    <property type="project" value="UniProtKB-EC"/>
</dbReference>
<feature type="region of interest" description="Disordered" evidence="7">
    <location>
        <begin position="480"/>
        <end position="521"/>
    </location>
</feature>
<keyword evidence="10" id="KW-1185">Reference proteome</keyword>
<feature type="region of interest" description="Disordered" evidence="7">
    <location>
        <begin position="414"/>
        <end position="448"/>
    </location>
</feature>
<feature type="compositionally biased region" description="Basic and acidic residues" evidence="7">
    <location>
        <begin position="505"/>
        <end position="521"/>
    </location>
</feature>
<dbReference type="GO" id="GO:0005737">
    <property type="term" value="C:cytoplasm"/>
    <property type="evidence" value="ECO:0007669"/>
    <property type="project" value="TreeGrafter"/>
</dbReference>
<dbReference type="EC" id="3.5.4.16" evidence="3"/>
<evidence type="ECO:0000256" key="5">
    <source>
        <dbReference type="ARBA" id="ARBA00022801"/>
    </source>
</evidence>
<dbReference type="GO" id="GO:0046654">
    <property type="term" value="P:tetrahydrofolate biosynthetic process"/>
    <property type="evidence" value="ECO:0007669"/>
    <property type="project" value="InterPro"/>
</dbReference>
<evidence type="ECO:0000259" key="8">
    <source>
        <dbReference type="Pfam" id="PF01227"/>
    </source>
</evidence>
<dbReference type="EMBL" id="JACMSC010000019">
    <property type="protein sequence ID" value="KAG6474340.1"/>
    <property type="molecule type" value="Genomic_DNA"/>
</dbReference>
<sequence length="756" mass="84580">MLSPAGLWPADLSIEDFMWPKLLSPTNLSIEYFMRLKLLCPIGFCPANLSIEDFMILSNLTTALFPLSLSIKFQVFDLLFFEDLDISSRRRPEKRSPTLAVAAVAKAAADEEEGEQIEEEATDPLASEAERALSIEEAVKALLHGLEEDHEREDLRRTPHRMAEAFRGGTRGYKQKAKDIVQGALFPKAGLNPGVGHAGGVGGLVVVRDINLFSYCESCLLPFSIKCHVGYVPSGGRVVGLSKLSRVADVFARRFQDPKRLASEVYAALHNSINPAGVAVSLQCWHMKFSHLCDTNFSHSTISDMQSWGTVLASSRSGVFKERKNSLWDDFTSLLILSGAIIEGGDTNHSQRQKMKFVVVRKEERLLISAEMAIDNPSATIQVTRPSQSSFSSSSENMTPLHVSAANINGDGYDSDGSYFAPSKEPTIEKPIPVSAPPKDAERQLSKRSLRKRKWQSWMHFYMKWALQILINKKQLEQSSEGEKKESAGAPSENRILKKKKSKKEKSSKEQEEYDQNQEKGDIEAEVADECSYIIYVRRFSLIYYLFHVEKAKTAKEEVKELLLKEENKLVVSTSCTRLGLAFVALKVDEVDALAKVLAGEKDEDAALKGSNHRRPTNVNARLDAEQKKLNLPILSCHYYNWFIVSNNGSFEECMRRDYKANKVSRCSPFSAEAPPSLSPPPSLIELQLFLRGASLSRDKHHLLHRGASLSRDEHHLRHDDSLSRDEQLLRRDTTPPSAPSSLAATRDSPPHRNIL</sequence>
<evidence type="ECO:0000256" key="1">
    <source>
        <dbReference type="ARBA" id="ARBA00005080"/>
    </source>
</evidence>
<dbReference type="Proteomes" id="UP000734854">
    <property type="component" value="Unassembled WGS sequence"/>
</dbReference>
<proteinExistence type="inferred from homology"/>
<feature type="domain" description="GTP cyclohydrolase I" evidence="8">
    <location>
        <begin position="135"/>
        <end position="288"/>
    </location>
</feature>
<organism evidence="9 10">
    <name type="scientific">Zingiber officinale</name>
    <name type="common">Ginger</name>
    <name type="synonym">Amomum zingiber</name>
    <dbReference type="NCBI Taxonomy" id="94328"/>
    <lineage>
        <taxon>Eukaryota</taxon>
        <taxon>Viridiplantae</taxon>
        <taxon>Streptophyta</taxon>
        <taxon>Embryophyta</taxon>
        <taxon>Tracheophyta</taxon>
        <taxon>Spermatophyta</taxon>
        <taxon>Magnoliopsida</taxon>
        <taxon>Liliopsida</taxon>
        <taxon>Zingiberales</taxon>
        <taxon>Zingiberaceae</taxon>
        <taxon>Zingiber</taxon>
    </lineage>
</organism>
<dbReference type="GO" id="GO:0006729">
    <property type="term" value="P:tetrahydrobiopterin biosynthetic process"/>
    <property type="evidence" value="ECO:0007669"/>
    <property type="project" value="TreeGrafter"/>
</dbReference>
<dbReference type="InterPro" id="IPR020602">
    <property type="entry name" value="GTP_CycHdrlase_I_dom"/>
</dbReference>
<dbReference type="AlphaFoldDB" id="A0A8J5C6T7"/>
<dbReference type="GO" id="GO:0005525">
    <property type="term" value="F:GTP binding"/>
    <property type="evidence" value="ECO:0007669"/>
    <property type="project" value="TreeGrafter"/>
</dbReference>
<dbReference type="Pfam" id="PF01227">
    <property type="entry name" value="GTP_cyclohydroI"/>
    <property type="match status" value="1"/>
</dbReference>
<reference evidence="9 10" key="1">
    <citation type="submission" date="2020-08" db="EMBL/GenBank/DDBJ databases">
        <title>Plant Genome Project.</title>
        <authorList>
            <person name="Zhang R.-G."/>
        </authorList>
    </citation>
    <scope>NUCLEOTIDE SEQUENCE [LARGE SCALE GENOMIC DNA]</scope>
    <source>
        <tissue evidence="9">Rhizome</tissue>
    </source>
</reference>
<dbReference type="InterPro" id="IPR001474">
    <property type="entry name" value="GTP_CycHdrlase_I"/>
</dbReference>
<dbReference type="InterPro" id="IPR043134">
    <property type="entry name" value="GTP-CH-I_N"/>
</dbReference>